<proteinExistence type="predicted"/>
<evidence type="ECO:0000313" key="1">
    <source>
        <dbReference type="EMBL" id="ECX8768771.1"/>
    </source>
</evidence>
<feature type="non-terminal residue" evidence="1">
    <location>
        <position position="1"/>
    </location>
</feature>
<sequence>QLALKREIVLESLALLQGYELASKIYTHRGFVYKASEKTYAFTNSLHNEYVAQMEHNINLVLKLYSDIPDEQLQSIIKNKIGKYDMEFNYE</sequence>
<protein>
    <submittedName>
        <fullName evidence="1">Uncharacterized protein</fullName>
    </submittedName>
</protein>
<gene>
    <name evidence="1" type="ORF">CS148_22815</name>
</gene>
<reference evidence="1" key="1">
    <citation type="submission" date="2018-07" db="EMBL/GenBank/DDBJ databases">
        <authorList>
            <consortium name="PulseNet: The National Subtyping Network for Foodborne Disease Surveillance"/>
            <person name="Tarr C.L."/>
            <person name="Trees E."/>
            <person name="Katz L.S."/>
            <person name="Carleton-Romer H.A."/>
            <person name="Stroika S."/>
            <person name="Kucerova Z."/>
            <person name="Roache K.F."/>
            <person name="Sabol A.L."/>
            <person name="Besser J."/>
            <person name="Gerner-Smidt P."/>
        </authorList>
    </citation>
    <scope>NUCLEOTIDE SEQUENCE</scope>
    <source>
        <strain evidence="1">PNUSAS026401</strain>
    </source>
</reference>
<dbReference type="EMBL" id="AALBFU010000072">
    <property type="protein sequence ID" value="ECX8768771.1"/>
    <property type="molecule type" value="Genomic_DNA"/>
</dbReference>
<organism evidence="1">
    <name type="scientific">Salmonella enterica</name>
    <name type="common">Salmonella choleraesuis</name>
    <dbReference type="NCBI Taxonomy" id="28901"/>
    <lineage>
        <taxon>Bacteria</taxon>
        <taxon>Pseudomonadati</taxon>
        <taxon>Pseudomonadota</taxon>
        <taxon>Gammaproteobacteria</taxon>
        <taxon>Enterobacterales</taxon>
        <taxon>Enterobacteriaceae</taxon>
        <taxon>Salmonella</taxon>
    </lineage>
</organism>
<comment type="caution">
    <text evidence="1">The sequence shown here is derived from an EMBL/GenBank/DDBJ whole genome shotgun (WGS) entry which is preliminary data.</text>
</comment>
<name>A0A619ZAU2_SALER</name>
<dbReference type="InterPro" id="IPR046904">
    <property type="entry name" value="ABC-3C_MC2"/>
</dbReference>
<dbReference type="Pfam" id="PF20288">
    <property type="entry name" value="MC2"/>
    <property type="match status" value="1"/>
</dbReference>
<dbReference type="AlphaFoldDB" id="A0A619ZAU2"/>
<accession>A0A619ZAU2</accession>